<accession>A0A2U1PES2</accession>
<evidence type="ECO:0000313" key="3">
    <source>
        <dbReference type="EMBL" id="PWA84245.1"/>
    </source>
</evidence>
<dbReference type="Pfam" id="PF16900">
    <property type="entry name" value="REPA_OB_2"/>
    <property type="match status" value="1"/>
</dbReference>
<organism evidence="3 4">
    <name type="scientific">Artemisia annua</name>
    <name type="common">Sweet wormwood</name>
    <dbReference type="NCBI Taxonomy" id="35608"/>
    <lineage>
        <taxon>Eukaryota</taxon>
        <taxon>Viridiplantae</taxon>
        <taxon>Streptophyta</taxon>
        <taxon>Embryophyta</taxon>
        <taxon>Tracheophyta</taxon>
        <taxon>Spermatophyta</taxon>
        <taxon>Magnoliopsida</taxon>
        <taxon>eudicotyledons</taxon>
        <taxon>Gunneridae</taxon>
        <taxon>Pentapetalae</taxon>
        <taxon>asterids</taxon>
        <taxon>campanulids</taxon>
        <taxon>Asterales</taxon>
        <taxon>Asteraceae</taxon>
        <taxon>Asteroideae</taxon>
        <taxon>Anthemideae</taxon>
        <taxon>Artemisiinae</taxon>
        <taxon>Artemisia</taxon>
    </lineage>
</organism>
<dbReference type="SUPFAM" id="SSF50249">
    <property type="entry name" value="Nucleic acid-binding proteins"/>
    <property type="match status" value="1"/>
</dbReference>
<keyword evidence="4" id="KW-1185">Reference proteome</keyword>
<dbReference type="AlphaFoldDB" id="A0A2U1PES2"/>
<evidence type="ECO:0000256" key="1">
    <source>
        <dbReference type="ARBA" id="ARBA00023125"/>
    </source>
</evidence>
<keyword evidence="1" id="KW-0238">DNA-binding</keyword>
<dbReference type="EMBL" id="PKPP01001249">
    <property type="protein sequence ID" value="PWA84245.1"/>
    <property type="molecule type" value="Genomic_DNA"/>
</dbReference>
<proteinExistence type="predicted"/>
<gene>
    <name evidence="3" type="ORF">CTI12_AA161170</name>
</gene>
<evidence type="ECO:0000313" key="4">
    <source>
        <dbReference type="Proteomes" id="UP000245207"/>
    </source>
</evidence>
<dbReference type="InterPro" id="IPR031657">
    <property type="entry name" value="REPA_OB_2"/>
</dbReference>
<reference evidence="3 4" key="1">
    <citation type="journal article" date="2018" name="Mol. Plant">
        <title>The genome of Artemisia annua provides insight into the evolution of Asteraceae family and artemisinin biosynthesis.</title>
        <authorList>
            <person name="Shen Q."/>
            <person name="Zhang L."/>
            <person name="Liao Z."/>
            <person name="Wang S."/>
            <person name="Yan T."/>
            <person name="Shi P."/>
            <person name="Liu M."/>
            <person name="Fu X."/>
            <person name="Pan Q."/>
            <person name="Wang Y."/>
            <person name="Lv Z."/>
            <person name="Lu X."/>
            <person name="Zhang F."/>
            <person name="Jiang W."/>
            <person name="Ma Y."/>
            <person name="Chen M."/>
            <person name="Hao X."/>
            <person name="Li L."/>
            <person name="Tang Y."/>
            <person name="Lv G."/>
            <person name="Zhou Y."/>
            <person name="Sun X."/>
            <person name="Brodelius P.E."/>
            <person name="Rose J.K.C."/>
            <person name="Tang K."/>
        </authorList>
    </citation>
    <scope>NUCLEOTIDE SEQUENCE [LARGE SCALE GENOMIC DNA]</scope>
    <source>
        <strain evidence="4">cv. Huhao1</strain>
        <tissue evidence="3">Leaf</tissue>
    </source>
</reference>
<comment type="caution">
    <text evidence="3">The sequence shown here is derived from an EMBL/GenBank/DDBJ whole genome shotgun (WGS) entry which is preliminary data.</text>
</comment>
<sequence>MRNSFFLGAELEERKITWVSWKTVMAEKQFGGLGVSSLFALNRALLFKWIWRFLNHQTGLWQSIIKAIYGPYGSLDAPIPRRSGGSVWVMIRKSIDALKSKGIDLMQFCNKKKTERRFGREPVERDVSDFTGSKHGFVFRPFKSIVELKKEEDGQFDVIGRVIACEDLDNYDKNGRAGKKKPLTLIDAEGTELRCTLWGVYAQQFSDFLNKCSDHGKIIVVVQLAMTKIWDAVNHGLNFTVSSYTAKMCIQNGFHGTKLFLFNGNKTSDTAEFPEVEAFRQSLVAVEGPAESEQTASRISIASKNSTKDDFVTKFPLKNIAELLDVEQGVPSIIVGTICAIQDEEGWWYLGCRSCRKKVVKSSNIVDLESDTKQTPTAGANEWWYSKCLSTVTSIKTQ</sequence>
<dbReference type="GO" id="GO:0003677">
    <property type="term" value="F:DNA binding"/>
    <property type="evidence" value="ECO:0007669"/>
    <property type="project" value="UniProtKB-KW"/>
</dbReference>
<protein>
    <submittedName>
        <fullName evidence="3">Nucleic acid-binding, OB-fold protein</fullName>
    </submittedName>
</protein>
<dbReference type="Gene3D" id="2.40.50.140">
    <property type="entry name" value="Nucleic acid-binding proteins"/>
    <property type="match status" value="2"/>
</dbReference>
<dbReference type="STRING" id="35608.A0A2U1PES2"/>
<dbReference type="PANTHER" id="PTHR47165">
    <property type="entry name" value="OS03G0429900 PROTEIN"/>
    <property type="match status" value="1"/>
</dbReference>
<name>A0A2U1PES2_ARTAN</name>
<dbReference type="Proteomes" id="UP000245207">
    <property type="component" value="Unassembled WGS sequence"/>
</dbReference>
<dbReference type="PANTHER" id="PTHR47165:SF4">
    <property type="entry name" value="OS03G0429900 PROTEIN"/>
    <property type="match status" value="1"/>
</dbReference>
<evidence type="ECO:0000259" key="2">
    <source>
        <dbReference type="Pfam" id="PF16900"/>
    </source>
</evidence>
<dbReference type="InterPro" id="IPR012340">
    <property type="entry name" value="NA-bd_OB-fold"/>
</dbReference>
<dbReference type="CDD" id="cd04481">
    <property type="entry name" value="RPA1_DBD_B_like"/>
    <property type="match status" value="1"/>
</dbReference>
<feature type="domain" description="Replication protein A OB" evidence="2">
    <location>
        <begin position="150"/>
        <end position="213"/>
    </location>
</feature>